<name>A0ABP4TNR0_9MICO</name>
<sequence>MFQGFVAFAVAISLGVSLSASPSIGHLDQSAEDTALIVTEPTSVTVLGMDELDLGETVSVEELITEAEDVGQPVDEELAEVLEEVTSDKLEELSDAGADHLADAGDATRPRMMATVYKSAIAKTASDPAYGIVSQWWDNKSIRVTVRKGTSTWGWTHVQKHNVSMTMIQKTTKFPKTRSVSGSTITYQTPAMKFTCWLATCWVEKSMDVRVVSNNTRLTDGSPKGVITAYCVGPTVCPAWVRQVAG</sequence>
<reference evidence="2" key="1">
    <citation type="journal article" date="2019" name="Int. J. Syst. Evol. Microbiol.">
        <title>The Global Catalogue of Microorganisms (GCM) 10K type strain sequencing project: providing services to taxonomists for standard genome sequencing and annotation.</title>
        <authorList>
            <consortium name="The Broad Institute Genomics Platform"/>
            <consortium name="The Broad Institute Genome Sequencing Center for Infectious Disease"/>
            <person name="Wu L."/>
            <person name="Ma J."/>
        </authorList>
    </citation>
    <scope>NUCLEOTIDE SEQUENCE [LARGE SCALE GENOMIC DNA]</scope>
    <source>
        <strain evidence="2">JCM 15577</strain>
    </source>
</reference>
<organism evidence="1 2">
    <name type="scientific">Microbacterium sediminicola</name>
    <dbReference type="NCBI Taxonomy" id="415210"/>
    <lineage>
        <taxon>Bacteria</taxon>
        <taxon>Bacillati</taxon>
        <taxon>Actinomycetota</taxon>
        <taxon>Actinomycetes</taxon>
        <taxon>Micrococcales</taxon>
        <taxon>Microbacteriaceae</taxon>
        <taxon>Microbacterium</taxon>
    </lineage>
</organism>
<keyword evidence="2" id="KW-1185">Reference proteome</keyword>
<proteinExistence type="predicted"/>
<gene>
    <name evidence="1" type="ORF">GCM10009808_04880</name>
</gene>
<accession>A0ABP4TNR0</accession>
<dbReference type="RefSeq" id="WP_344068765.1">
    <property type="nucleotide sequence ID" value="NZ_BAAAPL010000001.1"/>
</dbReference>
<protein>
    <submittedName>
        <fullName evidence="1">Uncharacterized protein</fullName>
    </submittedName>
</protein>
<dbReference type="EMBL" id="BAAAPL010000001">
    <property type="protein sequence ID" value="GAA1690961.1"/>
    <property type="molecule type" value="Genomic_DNA"/>
</dbReference>
<evidence type="ECO:0000313" key="2">
    <source>
        <dbReference type="Proteomes" id="UP001501690"/>
    </source>
</evidence>
<dbReference type="Proteomes" id="UP001501690">
    <property type="component" value="Unassembled WGS sequence"/>
</dbReference>
<comment type="caution">
    <text evidence="1">The sequence shown here is derived from an EMBL/GenBank/DDBJ whole genome shotgun (WGS) entry which is preliminary data.</text>
</comment>
<evidence type="ECO:0000313" key="1">
    <source>
        <dbReference type="EMBL" id="GAA1690961.1"/>
    </source>
</evidence>